<keyword evidence="1" id="KW-0812">Transmembrane</keyword>
<comment type="caution">
    <text evidence="2">The sequence shown here is derived from an EMBL/GenBank/DDBJ whole genome shotgun (WGS) entry which is preliminary data.</text>
</comment>
<gene>
    <name evidence="2" type="ORF">ACFQAU_02925</name>
</gene>
<accession>A0ABW1YUY1</accession>
<name>A0ABW1YUY1_9RHOB</name>
<sequence>MTDLPLSRQDRAQVERMAEAAGTSAAALLPAIVAAYLRLMRDAPAVLPADHMLRIAVASKKGNRA</sequence>
<dbReference type="RefSeq" id="WP_132446809.1">
    <property type="nucleotide sequence ID" value="NZ_JBHSWA010000001.1"/>
</dbReference>
<proteinExistence type="predicted"/>
<evidence type="ECO:0000313" key="3">
    <source>
        <dbReference type="Proteomes" id="UP001596403"/>
    </source>
</evidence>
<evidence type="ECO:0000313" key="2">
    <source>
        <dbReference type="EMBL" id="MFC6640839.1"/>
    </source>
</evidence>
<dbReference type="EMBL" id="JBHSWA010000001">
    <property type="protein sequence ID" value="MFC6640839.1"/>
    <property type="molecule type" value="Genomic_DNA"/>
</dbReference>
<protein>
    <submittedName>
        <fullName evidence="2">Uncharacterized protein</fullName>
    </submittedName>
</protein>
<dbReference type="Proteomes" id="UP001596403">
    <property type="component" value="Unassembled WGS sequence"/>
</dbReference>
<evidence type="ECO:0000256" key="1">
    <source>
        <dbReference type="SAM" id="Phobius"/>
    </source>
</evidence>
<keyword evidence="1" id="KW-0472">Membrane</keyword>
<reference evidence="3" key="1">
    <citation type="journal article" date="2019" name="Int. J. Syst. Evol. Microbiol.">
        <title>The Global Catalogue of Microorganisms (GCM) 10K type strain sequencing project: providing services to taxonomists for standard genome sequencing and annotation.</title>
        <authorList>
            <consortium name="The Broad Institute Genomics Platform"/>
            <consortium name="The Broad Institute Genome Sequencing Center for Infectious Disease"/>
            <person name="Wu L."/>
            <person name="Ma J."/>
        </authorList>
    </citation>
    <scope>NUCLEOTIDE SEQUENCE [LARGE SCALE GENOMIC DNA]</scope>
    <source>
        <strain evidence="3">NBRC 111368</strain>
    </source>
</reference>
<organism evidence="2 3">
    <name type="scientific">Sulfitobacter profundi</name>
    <dbReference type="NCBI Taxonomy" id="2679961"/>
    <lineage>
        <taxon>Bacteria</taxon>
        <taxon>Pseudomonadati</taxon>
        <taxon>Pseudomonadota</taxon>
        <taxon>Alphaproteobacteria</taxon>
        <taxon>Rhodobacterales</taxon>
        <taxon>Roseobacteraceae</taxon>
        <taxon>Sulfitobacter</taxon>
    </lineage>
</organism>
<feature type="transmembrane region" description="Helical" evidence="1">
    <location>
        <begin position="20"/>
        <end position="39"/>
    </location>
</feature>
<keyword evidence="1" id="KW-1133">Transmembrane helix</keyword>
<keyword evidence="3" id="KW-1185">Reference proteome</keyword>